<dbReference type="OrthoDB" id="65740at2759"/>
<evidence type="ECO:0000256" key="4">
    <source>
        <dbReference type="ARBA" id="ARBA00022807"/>
    </source>
</evidence>
<accession>A0A8J1UCW1</accession>
<proteinExistence type="inferred from homology"/>
<dbReference type="CDD" id="cd02248">
    <property type="entry name" value="Peptidase_C1A"/>
    <property type="match status" value="1"/>
</dbReference>
<evidence type="ECO:0000313" key="7">
    <source>
        <dbReference type="EMBL" id="CAH1773564.1"/>
    </source>
</evidence>
<evidence type="ECO:0000256" key="1">
    <source>
        <dbReference type="ARBA" id="ARBA00008455"/>
    </source>
</evidence>
<dbReference type="InterPro" id="IPR000668">
    <property type="entry name" value="Peptidase_C1A_C"/>
</dbReference>
<comment type="caution">
    <text evidence="7">The sequence shown here is derived from an EMBL/GenBank/DDBJ whole genome shotgun (WGS) entry which is preliminary data.</text>
</comment>
<dbReference type="PRINTS" id="PR00705">
    <property type="entry name" value="PAPAIN"/>
</dbReference>
<keyword evidence="4" id="KW-0788">Thiol protease</keyword>
<dbReference type="Pfam" id="PF00112">
    <property type="entry name" value="Peptidase_C1"/>
    <property type="match status" value="1"/>
</dbReference>
<dbReference type="Gene3D" id="3.90.70.10">
    <property type="entry name" value="Cysteine proteinases"/>
    <property type="match status" value="1"/>
</dbReference>
<organism evidence="7 8">
    <name type="scientific">Owenia fusiformis</name>
    <name type="common">Polychaete worm</name>
    <dbReference type="NCBI Taxonomy" id="6347"/>
    <lineage>
        <taxon>Eukaryota</taxon>
        <taxon>Metazoa</taxon>
        <taxon>Spiralia</taxon>
        <taxon>Lophotrochozoa</taxon>
        <taxon>Annelida</taxon>
        <taxon>Polychaeta</taxon>
        <taxon>Sedentaria</taxon>
        <taxon>Canalipalpata</taxon>
        <taxon>Sabellida</taxon>
        <taxon>Oweniida</taxon>
        <taxon>Oweniidae</taxon>
        <taxon>Owenia</taxon>
    </lineage>
</organism>
<dbReference type="EMBL" id="CAIIXF020000001">
    <property type="protein sequence ID" value="CAH1773564.1"/>
    <property type="molecule type" value="Genomic_DNA"/>
</dbReference>
<keyword evidence="8" id="KW-1185">Reference proteome</keyword>
<dbReference type="GO" id="GO:0006508">
    <property type="term" value="P:proteolysis"/>
    <property type="evidence" value="ECO:0007669"/>
    <property type="project" value="UniProtKB-KW"/>
</dbReference>
<dbReference type="AlphaFoldDB" id="A0A8J1UCW1"/>
<evidence type="ECO:0000313" key="8">
    <source>
        <dbReference type="Proteomes" id="UP000749559"/>
    </source>
</evidence>
<evidence type="ECO:0000256" key="6">
    <source>
        <dbReference type="ARBA" id="ARBA00023157"/>
    </source>
</evidence>
<evidence type="ECO:0000256" key="5">
    <source>
        <dbReference type="ARBA" id="ARBA00023145"/>
    </source>
</evidence>
<dbReference type="InterPro" id="IPR000169">
    <property type="entry name" value="Pept_cys_AS"/>
</dbReference>
<comment type="similarity">
    <text evidence="1">Belongs to the peptidase C1 family.</text>
</comment>
<evidence type="ECO:0000256" key="3">
    <source>
        <dbReference type="ARBA" id="ARBA00022801"/>
    </source>
</evidence>
<dbReference type="Proteomes" id="UP000749559">
    <property type="component" value="Unassembled WGS sequence"/>
</dbReference>
<sequence>MADGLKFLVLSFLAGFVFSVDVPPKWGSFYTVYGTLRLPYAELAEPFAAYYDSAAKKSRIDYYGTTVKTFQRADLGSFGVNNKVAFMSTDTVFNKRTCFQSNGTKDAPVTIQGVLPNLTDFKLIKKGDEVRFNDMSDMWQSINKVGTKKNTYTMWVKSDTQEPIRYEMMGYDTLLGSHYDKYYLDYQNFDNTNRPKPEIFAIQENLTCGGFPGPGVEHRVLSNPMQEYIHRDDSHTQTEFAHFKKYHNRQYVDKEHQERENAFRQNFRYVHSKNRAGLTYRLKVNHLADRFDHELKYTRGYRHTPGYHGGLAFNKDQYNLRDLPESVDWRLYGAVTPVKDQAVCGSCWSFGTTGTLEGQWFLKTGNLVRLSQQQLMDCSWGEGNNACDGGEDFRAYSYMMKNGGLATEDDYGPYMGQDGMCRSRNVTSTVKVTNYVNVTSGDEAALKMAIAKHGPISVAIDASHKSLSFYANGVYYEPECGNKPDDLDHAVLAVGYGTMNGQAYWLVKNSWSTYWGNDGYVLMSQKDNNCGVATDATFPLV</sequence>
<keyword evidence="3" id="KW-0378">Hydrolase</keyword>
<dbReference type="InterPro" id="IPR039417">
    <property type="entry name" value="Peptidase_C1A_papain-like"/>
</dbReference>
<name>A0A8J1UCW1_OWEFU</name>
<dbReference type="SMART" id="SM00848">
    <property type="entry name" value="Inhibitor_I29"/>
    <property type="match status" value="1"/>
</dbReference>
<dbReference type="PROSITE" id="PS00640">
    <property type="entry name" value="THIOL_PROTEASE_ASN"/>
    <property type="match status" value="1"/>
</dbReference>
<dbReference type="FunFam" id="3.90.70.10:FF:000087">
    <property type="entry name" value="Counting factor associated protein D"/>
    <property type="match status" value="1"/>
</dbReference>
<dbReference type="SMART" id="SM00645">
    <property type="entry name" value="Pept_C1"/>
    <property type="match status" value="1"/>
</dbReference>
<protein>
    <submittedName>
        <fullName evidence="7">Uncharacterized protein</fullName>
    </submittedName>
</protein>
<dbReference type="PROSITE" id="PS00639">
    <property type="entry name" value="THIOL_PROTEASE_HIS"/>
    <property type="match status" value="1"/>
</dbReference>
<dbReference type="SUPFAM" id="SSF54001">
    <property type="entry name" value="Cysteine proteinases"/>
    <property type="match status" value="1"/>
</dbReference>
<dbReference type="InterPro" id="IPR025661">
    <property type="entry name" value="Pept_asp_AS"/>
</dbReference>
<dbReference type="PANTHER" id="PTHR12411">
    <property type="entry name" value="CYSTEINE PROTEASE FAMILY C1-RELATED"/>
    <property type="match status" value="1"/>
</dbReference>
<dbReference type="Pfam" id="PF08246">
    <property type="entry name" value="Inhibitor_I29"/>
    <property type="match status" value="1"/>
</dbReference>
<dbReference type="PROSITE" id="PS00139">
    <property type="entry name" value="THIOL_PROTEASE_CYS"/>
    <property type="match status" value="1"/>
</dbReference>
<dbReference type="InterPro" id="IPR038765">
    <property type="entry name" value="Papain-like_cys_pep_sf"/>
</dbReference>
<reference evidence="7" key="1">
    <citation type="submission" date="2022-03" db="EMBL/GenBank/DDBJ databases">
        <authorList>
            <person name="Martin C."/>
        </authorList>
    </citation>
    <scope>NUCLEOTIDE SEQUENCE</scope>
</reference>
<evidence type="ECO:0000256" key="2">
    <source>
        <dbReference type="ARBA" id="ARBA00022670"/>
    </source>
</evidence>
<dbReference type="InterPro" id="IPR025660">
    <property type="entry name" value="Pept_his_AS"/>
</dbReference>
<keyword evidence="2" id="KW-0645">Protease</keyword>
<dbReference type="GO" id="GO:0008234">
    <property type="term" value="F:cysteine-type peptidase activity"/>
    <property type="evidence" value="ECO:0007669"/>
    <property type="project" value="UniProtKB-KW"/>
</dbReference>
<keyword evidence="6" id="KW-1015">Disulfide bond</keyword>
<dbReference type="InterPro" id="IPR013201">
    <property type="entry name" value="Prot_inhib_I29"/>
</dbReference>
<gene>
    <name evidence="7" type="ORF">OFUS_LOCUS1144</name>
</gene>
<dbReference type="InterPro" id="IPR013128">
    <property type="entry name" value="Peptidase_C1A"/>
</dbReference>
<keyword evidence="5" id="KW-0865">Zymogen</keyword>